<proteinExistence type="predicted"/>
<evidence type="ECO:0000313" key="3">
    <source>
        <dbReference type="Proteomes" id="UP000007721"/>
    </source>
</evidence>
<name>B9M6U1_GEODF</name>
<evidence type="ECO:0000313" key="2">
    <source>
        <dbReference type="EMBL" id="ACM20151.1"/>
    </source>
</evidence>
<reference evidence="2 3" key="1">
    <citation type="submission" date="2009-01" db="EMBL/GenBank/DDBJ databases">
        <title>Complete sequence of Geobacter sp. FRC-32.</title>
        <authorList>
            <consortium name="US DOE Joint Genome Institute"/>
            <person name="Lucas S."/>
            <person name="Copeland A."/>
            <person name="Lapidus A."/>
            <person name="Glavina del Rio T."/>
            <person name="Dalin E."/>
            <person name="Tice H."/>
            <person name="Bruce D."/>
            <person name="Goodwin L."/>
            <person name="Pitluck S."/>
            <person name="Saunders E."/>
            <person name="Brettin T."/>
            <person name="Detter J.C."/>
            <person name="Han C."/>
            <person name="Larimer F."/>
            <person name="Land M."/>
            <person name="Hauser L."/>
            <person name="Kyrpides N."/>
            <person name="Ovchinnikova G."/>
            <person name="Kostka J."/>
            <person name="Richardson P."/>
        </authorList>
    </citation>
    <scope>NUCLEOTIDE SEQUENCE [LARGE SCALE GENOMIC DNA]</scope>
    <source>
        <strain evidence="3">DSM 22248 / JCM 15807 / FRC-32</strain>
    </source>
</reference>
<organism evidence="2 3">
    <name type="scientific">Geotalea daltonii (strain DSM 22248 / JCM 15807 / FRC-32)</name>
    <name type="common">Geobacter daltonii</name>
    <dbReference type="NCBI Taxonomy" id="316067"/>
    <lineage>
        <taxon>Bacteria</taxon>
        <taxon>Pseudomonadati</taxon>
        <taxon>Thermodesulfobacteriota</taxon>
        <taxon>Desulfuromonadia</taxon>
        <taxon>Geobacterales</taxon>
        <taxon>Geobacteraceae</taxon>
        <taxon>Geotalea</taxon>
    </lineage>
</organism>
<keyword evidence="1" id="KW-0732">Signal</keyword>
<dbReference type="RefSeq" id="WP_012646880.1">
    <property type="nucleotide sequence ID" value="NC_011979.1"/>
</dbReference>
<dbReference type="HOGENOM" id="CLU_149247_0_0_7"/>
<sequence length="115" mass="12568">MKKTAAFACLFLCLMPAWLKAEEPAPSTQPNYTLQPSAEEEAWRDRLLSEVNVNDEELVQIVGHGLETAIPIGVLSSGKLELAASKIKLWDEADKGITDNGNCLRRITLSTIGSK</sequence>
<gene>
    <name evidence="2" type="ordered locus">Geob_1793</name>
</gene>
<dbReference type="EMBL" id="CP001390">
    <property type="protein sequence ID" value="ACM20151.1"/>
    <property type="molecule type" value="Genomic_DNA"/>
</dbReference>
<dbReference type="KEGG" id="geo:Geob_1793"/>
<dbReference type="Proteomes" id="UP000007721">
    <property type="component" value="Chromosome"/>
</dbReference>
<protein>
    <submittedName>
        <fullName evidence="2">Uncharacterized protein</fullName>
    </submittedName>
</protein>
<feature type="chain" id="PRO_5002886712" evidence="1">
    <location>
        <begin position="22"/>
        <end position="115"/>
    </location>
</feature>
<feature type="signal peptide" evidence="1">
    <location>
        <begin position="1"/>
        <end position="21"/>
    </location>
</feature>
<evidence type="ECO:0000256" key="1">
    <source>
        <dbReference type="SAM" id="SignalP"/>
    </source>
</evidence>
<accession>B9M6U1</accession>
<dbReference type="AlphaFoldDB" id="B9M6U1"/>
<keyword evidence="3" id="KW-1185">Reference proteome</keyword>